<dbReference type="Proteomes" id="UP000075884">
    <property type="component" value="Unassembled WGS sequence"/>
</dbReference>
<dbReference type="AlphaFoldDB" id="A0A182NXD5"/>
<dbReference type="EnsemblMetazoa" id="ADIR014515-RB">
    <property type="protein sequence ID" value="ADIR014515-PB"/>
    <property type="gene ID" value="ADIR014515"/>
</dbReference>
<keyword evidence="2" id="KW-1185">Reference proteome</keyword>
<evidence type="ECO:0000313" key="2">
    <source>
        <dbReference type="Proteomes" id="UP000075884"/>
    </source>
</evidence>
<reference evidence="2" key="1">
    <citation type="submission" date="2013-03" db="EMBL/GenBank/DDBJ databases">
        <title>The Genome Sequence of Anopheles dirus WRAIR2.</title>
        <authorList>
            <consortium name="The Broad Institute Genomics Platform"/>
            <person name="Neafsey D.E."/>
            <person name="Walton C."/>
            <person name="Walker B."/>
            <person name="Young S.K."/>
            <person name="Zeng Q."/>
            <person name="Gargeya S."/>
            <person name="Fitzgerald M."/>
            <person name="Haas B."/>
            <person name="Abouelleil A."/>
            <person name="Allen A.W."/>
            <person name="Alvarado L."/>
            <person name="Arachchi H.M."/>
            <person name="Berlin A.M."/>
            <person name="Chapman S.B."/>
            <person name="Gainer-Dewar J."/>
            <person name="Goldberg J."/>
            <person name="Griggs A."/>
            <person name="Gujja S."/>
            <person name="Hansen M."/>
            <person name="Howarth C."/>
            <person name="Imamovic A."/>
            <person name="Ireland A."/>
            <person name="Larimer J."/>
            <person name="McCowan C."/>
            <person name="Murphy C."/>
            <person name="Pearson M."/>
            <person name="Poon T.W."/>
            <person name="Priest M."/>
            <person name="Roberts A."/>
            <person name="Saif S."/>
            <person name="Shea T."/>
            <person name="Sisk P."/>
            <person name="Sykes S."/>
            <person name="Wortman J."/>
            <person name="Nusbaum C."/>
            <person name="Birren B."/>
        </authorList>
    </citation>
    <scope>NUCLEOTIDE SEQUENCE [LARGE SCALE GENOMIC DNA]</scope>
    <source>
        <strain evidence="2">WRAIR2</strain>
    </source>
</reference>
<evidence type="ECO:0000313" key="1">
    <source>
        <dbReference type="EnsemblMetazoa" id="ADIR014515-PB"/>
    </source>
</evidence>
<name>A0A182NXD5_9DIPT</name>
<accession>A0A182NXD5</accession>
<dbReference type="VEuPathDB" id="VectorBase:ADIR014515"/>
<sequence length="47" mass="5559">MKMDILIVKQFKLKKDTIVRICQSLKEEKRGIILDLFSGNSKEYQQT</sequence>
<reference evidence="1" key="2">
    <citation type="submission" date="2020-05" db="UniProtKB">
        <authorList>
            <consortium name="EnsemblMetazoa"/>
        </authorList>
    </citation>
    <scope>IDENTIFICATION</scope>
    <source>
        <strain evidence="1">WRAIR2</strain>
    </source>
</reference>
<protein>
    <submittedName>
        <fullName evidence="1">Uncharacterized protein</fullName>
    </submittedName>
</protein>
<proteinExistence type="predicted"/>
<organism evidence="1 2">
    <name type="scientific">Anopheles dirus</name>
    <dbReference type="NCBI Taxonomy" id="7168"/>
    <lineage>
        <taxon>Eukaryota</taxon>
        <taxon>Metazoa</taxon>
        <taxon>Ecdysozoa</taxon>
        <taxon>Arthropoda</taxon>
        <taxon>Hexapoda</taxon>
        <taxon>Insecta</taxon>
        <taxon>Pterygota</taxon>
        <taxon>Neoptera</taxon>
        <taxon>Endopterygota</taxon>
        <taxon>Diptera</taxon>
        <taxon>Nematocera</taxon>
        <taxon>Culicoidea</taxon>
        <taxon>Culicidae</taxon>
        <taxon>Anophelinae</taxon>
        <taxon>Anopheles</taxon>
    </lineage>
</organism>